<gene>
    <name evidence="3" type="ORF">NZK81_09600</name>
</gene>
<dbReference type="EMBL" id="JANZXA010000005">
    <property type="protein sequence ID" value="MCT2399803.1"/>
    <property type="molecule type" value="Genomic_DNA"/>
</dbReference>
<evidence type="ECO:0000256" key="1">
    <source>
        <dbReference type="ARBA" id="ARBA00023002"/>
    </source>
</evidence>
<organism evidence="3 4">
    <name type="scientific">Novosphingobium mangrovi</name>
    <name type="common">ex Huang et al. 2023</name>
    <dbReference type="NCBI Taxonomy" id="2976432"/>
    <lineage>
        <taxon>Bacteria</taxon>
        <taxon>Pseudomonadati</taxon>
        <taxon>Pseudomonadota</taxon>
        <taxon>Alphaproteobacteria</taxon>
        <taxon>Sphingomonadales</taxon>
        <taxon>Sphingomonadaceae</taxon>
        <taxon>Novosphingobium</taxon>
    </lineage>
</organism>
<dbReference type="SUPFAM" id="SSF51197">
    <property type="entry name" value="Clavaminate synthase-like"/>
    <property type="match status" value="1"/>
</dbReference>
<evidence type="ECO:0000259" key="2">
    <source>
        <dbReference type="Pfam" id="PF02668"/>
    </source>
</evidence>
<dbReference type="Proteomes" id="UP001165583">
    <property type="component" value="Unassembled WGS sequence"/>
</dbReference>
<keyword evidence="3" id="KW-0223">Dioxygenase</keyword>
<dbReference type="Pfam" id="PF02668">
    <property type="entry name" value="TauD"/>
    <property type="match status" value="1"/>
</dbReference>
<reference evidence="3" key="1">
    <citation type="submission" date="2022-09" db="EMBL/GenBank/DDBJ databases">
        <title>Novosphingobium sp. Nov., a polycyclic aromatic hydrocarbon-degrading bacterium isolated form mangrove sediments in HongKong.</title>
        <authorList>
            <person name="Hu Z."/>
        </authorList>
    </citation>
    <scope>NUCLEOTIDE SEQUENCE</scope>
    <source>
        <strain evidence="3">HK4-1</strain>
    </source>
</reference>
<dbReference type="RefSeq" id="WP_260045991.1">
    <property type="nucleotide sequence ID" value="NZ_JANZXA010000005.1"/>
</dbReference>
<proteinExistence type="predicted"/>
<protein>
    <submittedName>
        <fullName evidence="3">TauD/TfdA family dioxygenase</fullName>
    </submittedName>
</protein>
<comment type="caution">
    <text evidence="3">The sequence shown here is derived from an EMBL/GenBank/DDBJ whole genome shotgun (WGS) entry which is preliminary data.</text>
</comment>
<feature type="domain" description="TauD/TfdA-like" evidence="2">
    <location>
        <begin position="39"/>
        <end position="153"/>
    </location>
</feature>
<sequence>MLFIGECSGGKGGWNLASLCATFHAPGQQDNYGRGAIKFQPLHRDFDVEVLGFDTRKGGIPDEIERLRATWDEHGLLLFRGSGPLSPEHQLEIASWFGPLPVANSGAGSGTGDFVRVLHNDDAAGSVVLPFHSDLTYTDHPIRGICLQAARRPGTISAEAGSGLPNR</sequence>
<dbReference type="Gene3D" id="3.60.130.10">
    <property type="entry name" value="Clavaminate synthase-like"/>
    <property type="match status" value="1"/>
</dbReference>
<dbReference type="GO" id="GO:0051213">
    <property type="term" value="F:dioxygenase activity"/>
    <property type="evidence" value="ECO:0007669"/>
    <property type="project" value="UniProtKB-KW"/>
</dbReference>
<evidence type="ECO:0000313" key="3">
    <source>
        <dbReference type="EMBL" id="MCT2399803.1"/>
    </source>
</evidence>
<name>A0ABT2I4R6_9SPHN</name>
<evidence type="ECO:0000313" key="4">
    <source>
        <dbReference type="Proteomes" id="UP001165583"/>
    </source>
</evidence>
<dbReference type="InterPro" id="IPR042098">
    <property type="entry name" value="TauD-like_sf"/>
</dbReference>
<keyword evidence="1" id="KW-0560">Oxidoreductase</keyword>
<accession>A0ABT2I4R6</accession>
<dbReference type="InterPro" id="IPR003819">
    <property type="entry name" value="TauD/TfdA-like"/>
</dbReference>
<keyword evidence="4" id="KW-1185">Reference proteome</keyword>